<dbReference type="OrthoDB" id="514248at2759"/>
<keyword evidence="3 5" id="KW-0808">Transferase</keyword>
<comment type="caution">
    <text evidence="8">The sequence shown here is derived from an EMBL/GenBank/DDBJ whole genome shotgun (WGS) entry which is preliminary data.</text>
</comment>
<dbReference type="PANTHER" id="PTHR13393:SF0">
    <property type="entry name" value="RNA N6-ADENOSINE-METHYLTRANSFERASE METTL16"/>
    <property type="match status" value="1"/>
</dbReference>
<feature type="binding site" evidence="6">
    <location>
        <position position="139"/>
    </location>
    <ligand>
        <name>S-adenosyl-L-methionine</name>
        <dbReference type="ChEBI" id="CHEBI:59789"/>
    </ligand>
</feature>
<feature type="binding site" evidence="6">
    <location>
        <position position="115"/>
    </location>
    <ligand>
        <name>S-adenosyl-L-methionine</name>
        <dbReference type="ChEBI" id="CHEBI:59789"/>
    </ligand>
</feature>
<evidence type="ECO:0000256" key="6">
    <source>
        <dbReference type="PIRSR" id="PIRSR037350-1"/>
    </source>
</evidence>
<dbReference type="SUPFAM" id="SSF53335">
    <property type="entry name" value="S-adenosyl-L-methionine-dependent methyltransferases"/>
    <property type="match status" value="1"/>
</dbReference>
<evidence type="ECO:0000256" key="5">
    <source>
        <dbReference type="PIRNR" id="PIRNR037350"/>
    </source>
</evidence>
<organism evidence="8 9">
    <name type="scientific">Mortierella alpina</name>
    <name type="common">Oleaginous fungus</name>
    <name type="synonym">Mortierella renispora</name>
    <dbReference type="NCBI Taxonomy" id="64518"/>
    <lineage>
        <taxon>Eukaryota</taxon>
        <taxon>Fungi</taxon>
        <taxon>Fungi incertae sedis</taxon>
        <taxon>Mucoromycota</taxon>
        <taxon>Mortierellomycotina</taxon>
        <taxon>Mortierellomycetes</taxon>
        <taxon>Mortierellales</taxon>
        <taxon>Mortierellaceae</taxon>
        <taxon>Mortierella</taxon>
    </lineage>
</organism>
<accession>A0A9P6IWN8</accession>
<dbReference type="InterPro" id="IPR017182">
    <property type="entry name" value="METTL16/PsiM"/>
</dbReference>
<dbReference type="PANTHER" id="PTHR13393">
    <property type="entry name" value="SAM-DEPENDENT METHYLTRANSFERASE"/>
    <property type="match status" value="1"/>
</dbReference>
<proteinExistence type="inferred from homology"/>
<keyword evidence="4 6" id="KW-0949">S-adenosyl-L-methionine</keyword>
<dbReference type="GO" id="GO:0005634">
    <property type="term" value="C:nucleus"/>
    <property type="evidence" value="ECO:0007669"/>
    <property type="project" value="TreeGrafter"/>
</dbReference>
<dbReference type="Pfam" id="PF05971">
    <property type="entry name" value="Methyltransf_10"/>
    <property type="match status" value="1"/>
</dbReference>
<dbReference type="Proteomes" id="UP000738359">
    <property type="component" value="Unassembled WGS sequence"/>
</dbReference>
<evidence type="ECO:0000313" key="9">
    <source>
        <dbReference type="Proteomes" id="UP000738359"/>
    </source>
</evidence>
<evidence type="ECO:0000256" key="7">
    <source>
        <dbReference type="SAM" id="MobiDB-lite"/>
    </source>
</evidence>
<evidence type="ECO:0000256" key="2">
    <source>
        <dbReference type="ARBA" id="ARBA00022603"/>
    </source>
</evidence>
<dbReference type="EC" id="2.1.1.-" evidence="5"/>
<dbReference type="InterPro" id="IPR010286">
    <property type="entry name" value="METTL16/RlmF"/>
</dbReference>
<dbReference type="AlphaFoldDB" id="A0A9P6IWN8"/>
<dbReference type="GO" id="GO:0008168">
    <property type="term" value="F:methyltransferase activity"/>
    <property type="evidence" value="ECO:0007669"/>
    <property type="project" value="UniProtKB-UniRule"/>
</dbReference>
<keyword evidence="2 5" id="KW-0489">Methyltransferase</keyword>
<gene>
    <name evidence="8" type="ORF">BGZ70_001127</name>
</gene>
<keyword evidence="9" id="KW-1185">Reference proteome</keyword>
<dbReference type="InterPro" id="IPR029063">
    <property type="entry name" value="SAM-dependent_MTases_sf"/>
</dbReference>
<feature type="binding site" evidence="6">
    <location>
        <position position="90"/>
    </location>
    <ligand>
        <name>S-adenosyl-L-methionine</name>
        <dbReference type="ChEBI" id="CHEBI:59789"/>
    </ligand>
</feature>
<feature type="binding site" evidence="6">
    <location>
        <position position="190"/>
    </location>
    <ligand>
        <name>S-adenosyl-L-methionine</name>
        <dbReference type="ChEBI" id="CHEBI:59789"/>
    </ligand>
</feature>
<name>A0A9P6IWN8_MORAP</name>
<comment type="similarity">
    <text evidence="1 5">Belongs to the methyltransferase superfamily. METTL16/RlmF family.</text>
</comment>
<protein>
    <recommendedName>
        <fullName evidence="5">U6 small nuclear RNA (adenine-(43)-N(6))-methyltransferase</fullName>
        <ecNumber evidence="5">2.1.1.-</ecNumber>
    </recommendedName>
</protein>
<feature type="compositionally biased region" description="Polar residues" evidence="7">
    <location>
        <begin position="11"/>
        <end position="22"/>
    </location>
</feature>
<dbReference type="EMBL" id="JAAAHY010001236">
    <property type="protein sequence ID" value="KAF9951086.1"/>
    <property type="molecule type" value="Genomic_DNA"/>
</dbReference>
<evidence type="ECO:0000256" key="4">
    <source>
        <dbReference type="ARBA" id="ARBA00022691"/>
    </source>
</evidence>
<evidence type="ECO:0000256" key="1">
    <source>
        <dbReference type="ARBA" id="ARBA00005878"/>
    </source>
</evidence>
<dbReference type="Gene3D" id="3.40.50.150">
    <property type="entry name" value="Vaccinia Virus protein VP39"/>
    <property type="match status" value="1"/>
</dbReference>
<evidence type="ECO:0000313" key="8">
    <source>
        <dbReference type="EMBL" id="KAF9951086.1"/>
    </source>
</evidence>
<dbReference type="PIRSF" id="PIRSF037350">
    <property type="entry name" value="Mtase_ZK1128_prd"/>
    <property type="match status" value="1"/>
</dbReference>
<dbReference type="GO" id="GO:0070475">
    <property type="term" value="P:rRNA base methylation"/>
    <property type="evidence" value="ECO:0007669"/>
    <property type="project" value="TreeGrafter"/>
</dbReference>
<reference evidence="8" key="1">
    <citation type="journal article" date="2020" name="Fungal Divers.">
        <title>Resolving the Mortierellaceae phylogeny through synthesis of multi-gene phylogenetics and phylogenomics.</title>
        <authorList>
            <person name="Vandepol N."/>
            <person name="Liber J."/>
            <person name="Desiro A."/>
            <person name="Na H."/>
            <person name="Kennedy M."/>
            <person name="Barry K."/>
            <person name="Grigoriev I.V."/>
            <person name="Miller A.N."/>
            <person name="O'Donnell K."/>
            <person name="Stajich J.E."/>
            <person name="Bonito G."/>
        </authorList>
    </citation>
    <scope>NUCLEOTIDE SEQUENCE</scope>
    <source>
        <strain evidence="8">CK1249</strain>
    </source>
</reference>
<sequence>MSKRKRESTSDMHPSNPYSNTRPDFVKLSELYPTLRPFVTVKGSGASARGVIDFHDPLALRELTYCLLKKDFSIELDIPLDSLCPAVPNRLNYICWIEDMMKSYSERDITGIDIGTGASCIYPLLGCTRNKNWRMVATDIDDRSILFASENVTRNRLQERITIVKNTTSLIFAEELFAGKEQRYDFCMCNPPFYEDEQDMRDSLDGKTDGPSAVCQGTSNEMMTLGGEVLFVQRMVDESTRWQTRIRWFTSMLGKRSSVDRITAYLKAKKATTKQISNKMVKLAPPKTVLSFVDTDFTPEAAEERTKHLLEGLMINHYPKKADDAEKGDVTRILHARASRNTWSRAARRALARQAKSRDESGTAQGQPLPDATSAPILEFDIRISAYYAKKQPDAEKEATSDTTEATPGTSIALAWTMGQDRVLFESLFLHFRDSFSRRQ</sequence>
<dbReference type="CDD" id="cd02440">
    <property type="entry name" value="AdoMet_MTases"/>
    <property type="match status" value="1"/>
</dbReference>
<feature type="region of interest" description="Disordered" evidence="7">
    <location>
        <begin position="1"/>
        <end position="22"/>
    </location>
</feature>
<evidence type="ECO:0000256" key="3">
    <source>
        <dbReference type="ARBA" id="ARBA00022679"/>
    </source>
</evidence>
<feature type="region of interest" description="Disordered" evidence="7">
    <location>
        <begin position="350"/>
        <end position="372"/>
    </location>
</feature>